<name>A0A7S3XDX7_9CHLO</name>
<evidence type="ECO:0000256" key="1">
    <source>
        <dbReference type="SAM" id="MobiDB-lite"/>
    </source>
</evidence>
<gene>
    <name evidence="2" type="ORF">PSAL00342_LOCUS4165</name>
</gene>
<feature type="compositionally biased region" description="Basic and acidic residues" evidence="1">
    <location>
        <begin position="49"/>
        <end position="58"/>
    </location>
</feature>
<dbReference type="AlphaFoldDB" id="A0A7S3XDX7"/>
<feature type="region of interest" description="Disordered" evidence="1">
    <location>
        <begin position="1"/>
        <end position="81"/>
    </location>
</feature>
<reference evidence="2" key="1">
    <citation type="submission" date="2021-01" db="EMBL/GenBank/DDBJ databases">
        <authorList>
            <person name="Corre E."/>
            <person name="Pelletier E."/>
            <person name="Niang G."/>
            <person name="Scheremetjew M."/>
            <person name="Finn R."/>
            <person name="Kale V."/>
            <person name="Holt S."/>
            <person name="Cochrane G."/>
            <person name="Meng A."/>
            <person name="Brown T."/>
            <person name="Cohen L."/>
        </authorList>
    </citation>
    <scope>NUCLEOTIDE SEQUENCE</scope>
    <source>
        <strain evidence="2">CCMP1897</strain>
    </source>
</reference>
<protein>
    <submittedName>
        <fullName evidence="2">Uncharacterized protein</fullName>
    </submittedName>
</protein>
<feature type="compositionally biased region" description="Basic and acidic residues" evidence="1">
    <location>
        <begin position="13"/>
        <end position="23"/>
    </location>
</feature>
<proteinExistence type="predicted"/>
<evidence type="ECO:0000313" key="2">
    <source>
        <dbReference type="EMBL" id="CAE0610330.1"/>
    </source>
</evidence>
<accession>A0A7S3XDX7</accession>
<feature type="region of interest" description="Disordered" evidence="1">
    <location>
        <begin position="183"/>
        <end position="234"/>
    </location>
</feature>
<organism evidence="2">
    <name type="scientific">Picocystis salinarum</name>
    <dbReference type="NCBI Taxonomy" id="88271"/>
    <lineage>
        <taxon>Eukaryota</taxon>
        <taxon>Viridiplantae</taxon>
        <taxon>Chlorophyta</taxon>
        <taxon>Picocystophyceae</taxon>
        <taxon>Picocystales</taxon>
        <taxon>Picocystaceae</taxon>
        <taxon>Picocystis</taxon>
    </lineage>
</organism>
<sequence length="352" mass="39494">MSYFTSTRGGRPRSLEDRSKTYETDSDTPVNLEGSEAASVRSSMSVGREVSRSPDPRRKTLSPADLRGLKERRGGPLGHARARSVRIMATENPNSGRWYGHPDADEIVLSTRVVSMEQLLNMISDKLKQPIRAIYLESGDRVDRMEMLPSRKGIDLYATERRNPPARLSADSRDEILAAIGRAANPTRAMPPRSPVTTGRRPPQSPGDSGGTDVTIGRMANYSSPSKVTPPARTYEPREAISVPPFSSADLERLERISRVEETPRMAHNEPPKAQEVNIAELQIQFEGMARDVQMQMDQMLRLHENIAHRLAAERDAYANEAETLHSELRTFMRRSVYPPKNSLQNRTGHWQ</sequence>
<dbReference type="EMBL" id="HBIS01004581">
    <property type="protein sequence ID" value="CAE0610330.1"/>
    <property type="molecule type" value="Transcribed_RNA"/>
</dbReference>